<organism evidence="1">
    <name type="scientific">Fusarium oxysporum f. sp. conglutinans race 2 54008</name>
    <dbReference type="NCBI Taxonomy" id="1089457"/>
    <lineage>
        <taxon>Eukaryota</taxon>
        <taxon>Fungi</taxon>
        <taxon>Dikarya</taxon>
        <taxon>Ascomycota</taxon>
        <taxon>Pezizomycotina</taxon>
        <taxon>Sordariomycetes</taxon>
        <taxon>Hypocreomycetidae</taxon>
        <taxon>Hypocreales</taxon>
        <taxon>Nectriaceae</taxon>
        <taxon>Fusarium</taxon>
        <taxon>Fusarium oxysporum species complex</taxon>
    </lineage>
</organism>
<sequence length="126" mass="14223">MASYSLGRLTSHMDRGDLAWVRLHVCRSGQPRPICHVSKAISTPRNQGHQPQGSENLWRIWGNFCCGGVACCIWDASLVATFGNMFPKSCRVLQQDLRLIQVRHARIHGQSVRYRRQDAFAALPAH</sequence>
<dbReference type="HOGENOM" id="CLU_1981698_0_0_1"/>
<evidence type="ECO:0000313" key="1">
    <source>
        <dbReference type="EMBL" id="EXL84391.1"/>
    </source>
</evidence>
<accession>X0IJW2</accession>
<reference evidence="1" key="2">
    <citation type="submission" date="2012-05" db="EMBL/GenBank/DDBJ databases">
        <title>The Genome Annotation of Fusarium oxysporum PHW808.</title>
        <authorList>
            <consortium name="The Broad Institute Genomics Platform"/>
            <person name="Ma L.-J."/>
            <person name="Corby-Kistler H."/>
            <person name="Broz K."/>
            <person name="Gale L.R."/>
            <person name="Jonkers W."/>
            <person name="O'Donnell K."/>
            <person name="Ploetz R."/>
            <person name="Steinberg C."/>
            <person name="Schwartz D.C."/>
            <person name="VanEtten H."/>
            <person name="Zhou S."/>
            <person name="Young S.K."/>
            <person name="Zeng Q."/>
            <person name="Gargeya S."/>
            <person name="Fitzgerald M."/>
            <person name="Abouelleil A."/>
            <person name="Alvarado L."/>
            <person name="Chapman S.B."/>
            <person name="Gainer-Dewar J."/>
            <person name="Goldberg J."/>
            <person name="Griggs A."/>
            <person name="Gujja S."/>
            <person name="Hansen M."/>
            <person name="Howarth C."/>
            <person name="Imamovic A."/>
            <person name="Ireland A."/>
            <person name="Larimer J."/>
            <person name="McCowan C."/>
            <person name="Murphy C."/>
            <person name="Pearson M."/>
            <person name="Poon T.W."/>
            <person name="Priest M."/>
            <person name="Roberts A."/>
            <person name="Saif S."/>
            <person name="Shea T."/>
            <person name="Sykes S."/>
            <person name="Wortman J."/>
            <person name="Nusbaum C."/>
            <person name="Birren B."/>
        </authorList>
    </citation>
    <scope>NUCLEOTIDE SEQUENCE</scope>
    <source>
        <strain evidence="1">54008</strain>
    </source>
</reference>
<name>X0IJW2_FUSOX</name>
<protein>
    <submittedName>
        <fullName evidence="1">Uncharacterized protein</fullName>
    </submittedName>
</protein>
<gene>
    <name evidence="1" type="ORF">FOPG_03417</name>
</gene>
<proteinExistence type="predicted"/>
<reference evidence="1" key="1">
    <citation type="submission" date="2011-11" db="EMBL/GenBank/DDBJ databases">
        <title>The Genome Sequence of Fusarium oxysporum PHW808.</title>
        <authorList>
            <consortium name="The Broad Institute Genome Sequencing Platform"/>
            <person name="Ma L.-J."/>
            <person name="Gale L.R."/>
            <person name="Schwartz D.C."/>
            <person name="Zhou S."/>
            <person name="Corby-Kistler H."/>
            <person name="Young S.K."/>
            <person name="Zeng Q."/>
            <person name="Gargeya S."/>
            <person name="Fitzgerald M."/>
            <person name="Haas B."/>
            <person name="Abouelleil A."/>
            <person name="Alvarado L."/>
            <person name="Arachchi H.M."/>
            <person name="Berlin A."/>
            <person name="Brown A."/>
            <person name="Chapman S.B."/>
            <person name="Chen Z."/>
            <person name="Dunbar C."/>
            <person name="Freedman E."/>
            <person name="Gearin G."/>
            <person name="Goldberg J."/>
            <person name="Griggs A."/>
            <person name="Gujja S."/>
            <person name="Heiman D."/>
            <person name="Howarth C."/>
            <person name="Larson L."/>
            <person name="Lui A."/>
            <person name="MacDonald P.J.P."/>
            <person name="Montmayeur A."/>
            <person name="Murphy C."/>
            <person name="Neiman D."/>
            <person name="Pearson M."/>
            <person name="Priest M."/>
            <person name="Roberts A."/>
            <person name="Saif S."/>
            <person name="Shea T."/>
            <person name="Shenoy N."/>
            <person name="Sisk P."/>
            <person name="Stolte C."/>
            <person name="Sykes S."/>
            <person name="Wortman J."/>
            <person name="Nusbaum C."/>
            <person name="Birren B."/>
        </authorList>
    </citation>
    <scope>NUCLEOTIDE SEQUENCE [LARGE SCALE GENOMIC DNA]</scope>
    <source>
        <strain evidence="1">54008</strain>
    </source>
</reference>
<dbReference type="Proteomes" id="UP000030676">
    <property type="component" value="Unassembled WGS sequence"/>
</dbReference>
<dbReference type="AlphaFoldDB" id="X0IJW2"/>
<dbReference type="EMBL" id="JH658812">
    <property type="protein sequence ID" value="EXL84391.1"/>
    <property type="molecule type" value="Genomic_DNA"/>
</dbReference>